<dbReference type="PANTHER" id="PTHR14237:SF34">
    <property type="entry name" value="MOSC DOMAIN PROTEIN (AFU_ORTHOLOGUE AFUA_2G07820)"/>
    <property type="match status" value="1"/>
</dbReference>
<dbReference type="PROSITE" id="PS51340">
    <property type="entry name" value="MOSC"/>
    <property type="match status" value="1"/>
</dbReference>
<keyword evidence="3" id="KW-1185">Reference proteome</keyword>
<dbReference type="SUPFAM" id="SSF141673">
    <property type="entry name" value="MOSC N-terminal domain-like"/>
    <property type="match status" value="1"/>
</dbReference>
<dbReference type="SUPFAM" id="SSF50800">
    <property type="entry name" value="PK beta-barrel domain-like"/>
    <property type="match status" value="1"/>
</dbReference>
<organism evidence="2 3">
    <name type="scientific">Ophiocordyceps sinensis</name>
    <dbReference type="NCBI Taxonomy" id="72228"/>
    <lineage>
        <taxon>Eukaryota</taxon>
        <taxon>Fungi</taxon>
        <taxon>Dikarya</taxon>
        <taxon>Ascomycota</taxon>
        <taxon>Pezizomycotina</taxon>
        <taxon>Sordariomycetes</taxon>
        <taxon>Hypocreomycetidae</taxon>
        <taxon>Hypocreales</taxon>
        <taxon>Ophiocordycipitaceae</taxon>
        <taxon>Ophiocordyceps</taxon>
    </lineage>
</organism>
<dbReference type="GO" id="GO:0003824">
    <property type="term" value="F:catalytic activity"/>
    <property type="evidence" value="ECO:0007669"/>
    <property type="project" value="InterPro"/>
</dbReference>
<protein>
    <recommendedName>
        <fullName evidence="1">MOSC domain-containing protein</fullName>
    </recommendedName>
</protein>
<name>A0A8H4PZE9_9HYPO</name>
<dbReference type="AlphaFoldDB" id="A0A8H4PZE9"/>
<sequence>MRPQPLTRRIIKLSFQDHAFKPLLSRREVWQRWSIPPFPPLHQDTSPPPPQRVPARRTNKAMRVTAIYTYPIKALRGIRLQEARLGPQGVEHDRRFMLCRVDDGDGEARLRNVTLAANPHCALFAQELAGPDILVRYLAPDPPVVPPDPDPASVLRVPLRPDVAGLAKARVNLHQSLVDAHRMGAPYDDWFTARFGFPTVLVFIGDERRPIPGTFAPVPDPCRGPAPWLAFSDLSPFLFTSTQSLGNVSARLSGGAMDMAKFRPNIVVDGEAEYDEDYWVDLSVRGEPAFTLTDMCCRCSSINVDYDTGRLAQGDHGIVLKKLMADRRVDLGYKYGPVFGKYGSLVPGRDSLTLRVGDPVTVESRSLERPVSDWPHKSKKDARLYQYSA</sequence>
<dbReference type="GO" id="GO:0030170">
    <property type="term" value="F:pyridoxal phosphate binding"/>
    <property type="evidence" value="ECO:0007669"/>
    <property type="project" value="InterPro"/>
</dbReference>
<dbReference type="InterPro" id="IPR005303">
    <property type="entry name" value="MOCOS_middle"/>
</dbReference>
<gene>
    <name evidence="2" type="ORF">G6O67_000647</name>
</gene>
<evidence type="ECO:0000259" key="1">
    <source>
        <dbReference type="PROSITE" id="PS51340"/>
    </source>
</evidence>
<comment type="caution">
    <text evidence="2">The sequence shown here is derived from an EMBL/GenBank/DDBJ whole genome shotgun (WGS) entry which is preliminary data.</text>
</comment>
<dbReference type="InterPro" id="IPR005302">
    <property type="entry name" value="MoCF_Sase_C"/>
</dbReference>
<dbReference type="GO" id="GO:0030151">
    <property type="term" value="F:molybdenum ion binding"/>
    <property type="evidence" value="ECO:0007669"/>
    <property type="project" value="InterPro"/>
</dbReference>
<accession>A0A8H4PZE9</accession>
<proteinExistence type="predicted"/>
<dbReference type="Pfam" id="PF03473">
    <property type="entry name" value="MOSC"/>
    <property type="match status" value="1"/>
</dbReference>
<reference evidence="2 3" key="1">
    <citation type="journal article" date="2020" name="Genome Biol. Evol.">
        <title>A new high-quality draft genome assembly of the Chinese cordyceps Ophiocordyceps sinensis.</title>
        <authorList>
            <person name="Shu R."/>
            <person name="Zhang J."/>
            <person name="Meng Q."/>
            <person name="Zhang H."/>
            <person name="Zhou G."/>
            <person name="Li M."/>
            <person name="Wu P."/>
            <person name="Zhao Y."/>
            <person name="Chen C."/>
            <person name="Qin Q."/>
        </authorList>
    </citation>
    <scope>NUCLEOTIDE SEQUENCE [LARGE SCALE GENOMIC DNA]</scope>
    <source>
        <strain evidence="2 3">IOZ07</strain>
    </source>
</reference>
<dbReference type="Proteomes" id="UP000557566">
    <property type="component" value="Unassembled WGS sequence"/>
</dbReference>
<feature type="domain" description="MOSC" evidence="1">
    <location>
        <begin position="209"/>
        <end position="363"/>
    </location>
</feature>
<evidence type="ECO:0000313" key="2">
    <source>
        <dbReference type="EMBL" id="KAF4513369.1"/>
    </source>
</evidence>
<dbReference type="EMBL" id="JAAVMX010000001">
    <property type="protein sequence ID" value="KAF4513369.1"/>
    <property type="molecule type" value="Genomic_DNA"/>
</dbReference>
<dbReference type="InterPro" id="IPR011037">
    <property type="entry name" value="Pyrv_Knase-like_insert_dom_sf"/>
</dbReference>
<evidence type="ECO:0000313" key="3">
    <source>
        <dbReference type="Proteomes" id="UP000557566"/>
    </source>
</evidence>
<dbReference type="OrthoDB" id="17255at2759"/>
<dbReference type="PANTHER" id="PTHR14237">
    <property type="entry name" value="MOLYBDOPTERIN COFACTOR SULFURASE MOSC"/>
    <property type="match status" value="1"/>
</dbReference>
<dbReference type="Pfam" id="PF03476">
    <property type="entry name" value="MOSC_N"/>
    <property type="match status" value="1"/>
</dbReference>